<proteinExistence type="predicted"/>
<feature type="transmembrane region" description="Helical" evidence="6">
    <location>
        <begin position="109"/>
        <end position="134"/>
    </location>
</feature>
<dbReference type="Gene3D" id="2.30.30.60">
    <property type="match status" value="1"/>
</dbReference>
<evidence type="ECO:0000313" key="8">
    <source>
        <dbReference type="EMBL" id="MBD3689495.1"/>
    </source>
</evidence>
<feature type="compositionally biased region" description="Basic residues" evidence="5">
    <location>
        <begin position="444"/>
        <end position="463"/>
    </location>
</feature>
<dbReference type="PANTHER" id="PTHR30566">
    <property type="entry name" value="YNAI-RELATED MECHANOSENSITIVE ION CHANNEL"/>
    <property type="match status" value="1"/>
</dbReference>
<comment type="caution">
    <text evidence="8">The sequence shown here is derived from an EMBL/GenBank/DDBJ whole genome shotgun (WGS) entry which is preliminary data.</text>
</comment>
<dbReference type="Gene3D" id="1.10.287.1260">
    <property type="match status" value="1"/>
</dbReference>
<feature type="transmembrane region" description="Helical" evidence="6">
    <location>
        <begin position="155"/>
        <end position="176"/>
    </location>
</feature>
<name>A0A8I0KQ18_9ACTO</name>
<evidence type="ECO:0000256" key="6">
    <source>
        <dbReference type="SAM" id="Phobius"/>
    </source>
</evidence>
<dbReference type="Proteomes" id="UP000627538">
    <property type="component" value="Unassembled WGS sequence"/>
</dbReference>
<dbReference type="InterPro" id="IPR006685">
    <property type="entry name" value="MscS_channel_2nd"/>
</dbReference>
<dbReference type="PANTHER" id="PTHR30566:SF25">
    <property type="entry name" value="INNER MEMBRANE PROTEIN"/>
    <property type="match status" value="1"/>
</dbReference>
<keyword evidence="2 6" id="KW-0812">Transmembrane</keyword>
<feature type="region of interest" description="Disordered" evidence="5">
    <location>
        <begin position="398"/>
        <end position="532"/>
    </location>
</feature>
<dbReference type="InterPro" id="IPR023408">
    <property type="entry name" value="MscS_beta-dom_sf"/>
</dbReference>
<dbReference type="SUPFAM" id="SSF50182">
    <property type="entry name" value="Sm-like ribonucleoproteins"/>
    <property type="match status" value="1"/>
</dbReference>
<accession>A0A8I0KQ18</accession>
<reference evidence="8 9" key="1">
    <citation type="submission" date="2020-08" db="EMBL/GenBank/DDBJ databases">
        <title>Winkia gen. nov., sp. nov., isolated from faeces of the Anser albifrons in China.</title>
        <authorList>
            <person name="Liu Q."/>
        </authorList>
    </citation>
    <scope>NUCLEOTIDE SEQUENCE [LARGE SCALE GENOMIC DNA]</scope>
    <source>
        <strain evidence="8 9">C62</strain>
    </source>
</reference>
<dbReference type="Pfam" id="PF00924">
    <property type="entry name" value="MS_channel_2nd"/>
    <property type="match status" value="1"/>
</dbReference>
<dbReference type="InterPro" id="IPR010920">
    <property type="entry name" value="LSM_dom_sf"/>
</dbReference>
<feature type="compositionally biased region" description="Basic and acidic residues" evidence="5">
    <location>
        <begin position="429"/>
        <end position="443"/>
    </location>
</feature>
<keyword evidence="4 6" id="KW-0472">Membrane</keyword>
<organism evidence="8 9">
    <name type="scientific">Nanchangia anserum</name>
    <dbReference type="NCBI Taxonomy" id="2692125"/>
    <lineage>
        <taxon>Bacteria</taxon>
        <taxon>Bacillati</taxon>
        <taxon>Actinomycetota</taxon>
        <taxon>Actinomycetes</taxon>
        <taxon>Actinomycetales</taxon>
        <taxon>Actinomycetaceae</taxon>
        <taxon>Nanchangia</taxon>
    </lineage>
</organism>
<evidence type="ECO:0000256" key="4">
    <source>
        <dbReference type="ARBA" id="ARBA00023136"/>
    </source>
</evidence>
<evidence type="ECO:0000313" key="9">
    <source>
        <dbReference type="Proteomes" id="UP000627538"/>
    </source>
</evidence>
<dbReference type="GO" id="GO:0055085">
    <property type="term" value="P:transmembrane transport"/>
    <property type="evidence" value="ECO:0007669"/>
    <property type="project" value="InterPro"/>
</dbReference>
<feature type="transmembrane region" description="Helical" evidence="6">
    <location>
        <begin position="76"/>
        <end position="94"/>
    </location>
</feature>
<gene>
    <name evidence="8" type="ORF">H8R10_04540</name>
</gene>
<feature type="domain" description="Mechanosensitive ion channel MscS" evidence="7">
    <location>
        <begin position="204"/>
        <end position="275"/>
    </location>
</feature>
<keyword evidence="3 6" id="KW-1133">Transmembrane helix</keyword>
<dbReference type="RefSeq" id="WP_191071537.1">
    <property type="nucleotide sequence ID" value="NZ_CP060506.1"/>
</dbReference>
<comment type="subcellular location">
    <subcellularLocation>
        <location evidence="1">Membrane</location>
    </subcellularLocation>
</comment>
<protein>
    <submittedName>
        <fullName evidence="8">Mechanosensitive ion channel</fullName>
    </submittedName>
</protein>
<keyword evidence="9" id="KW-1185">Reference proteome</keyword>
<evidence type="ECO:0000256" key="3">
    <source>
        <dbReference type="ARBA" id="ARBA00022989"/>
    </source>
</evidence>
<evidence type="ECO:0000256" key="1">
    <source>
        <dbReference type="ARBA" id="ARBA00004370"/>
    </source>
</evidence>
<sequence>MGLDFIAHLSGTDTPGDDTVKEVVTDTINYAITAASIGVGMVIGIVVAALLIYLAGVFSRGHHVTRRFLRHARTPLFVAMALWFGHLGLTTMQAEGRLSDAARLGTIDHVLVIATIIATTWMLIAGAQTIEDVARRSARERDHQRASRMTTQAQMIRRIVQGAVLILGAAAIAMTFPAARTAIASVMASAGVASIVATLAAQSMLANIFAGFQIAMTDALRVGDIIVVSGLDGPKVQGTVEEITLTYVVVHVWDGRRIVIPSSKFTTNEFENLTRRQTEMMASVELLLDFRAPLTQIRAHVDKLLAETDLWDGNDANVQVTGASAETITVRIVVSASNSGNAWDLGCWLREGLLTWIAREAPYALPRSRYQHLDVEHIERDLSEEKVADLAEELANITGPGLGHGHSRIDSAPSEEAAALPTSVLPAGTEERGEDERTSDQREHRARLRAAKSRARRAIRRRSILTPPTTRDEVSADETAVLPASELPHPQAPTTHTTGDRLYSGSPRADERGRIFSGEATPSPKETPHEHS</sequence>
<evidence type="ECO:0000259" key="7">
    <source>
        <dbReference type="Pfam" id="PF00924"/>
    </source>
</evidence>
<dbReference type="EMBL" id="JACRUO010000001">
    <property type="protein sequence ID" value="MBD3689495.1"/>
    <property type="molecule type" value="Genomic_DNA"/>
</dbReference>
<dbReference type="GO" id="GO:0016020">
    <property type="term" value="C:membrane"/>
    <property type="evidence" value="ECO:0007669"/>
    <property type="project" value="UniProtKB-SubCell"/>
</dbReference>
<dbReference type="AlphaFoldDB" id="A0A8I0KQ18"/>
<evidence type="ECO:0000256" key="2">
    <source>
        <dbReference type="ARBA" id="ARBA00022692"/>
    </source>
</evidence>
<evidence type="ECO:0000256" key="5">
    <source>
        <dbReference type="SAM" id="MobiDB-lite"/>
    </source>
</evidence>
<feature type="transmembrane region" description="Helical" evidence="6">
    <location>
        <begin position="182"/>
        <end position="201"/>
    </location>
</feature>
<feature type="transmembrane region" description="Helical" evidence="6">
    <location>
        <begin position="30"/>
        <end position="55"/>
    </location>
</feature>